<dbReference type="EMBL" id="BNDW01000035">
    <property type="protein sequence ID" value="GHI23356.1"/>
    <property type="molecule type" value="Genomic_DNA"/>
</dbReference>
<reference evidence="4" key="1">
    <citation type="submission" date="2024-05" db="EMBL/GenBank/DDBJ databases">
        <title>Whole genome shotgun sequence of Streptomyces hydrogenans NBRC 13475.</title>
        <authorList>
            <person name="Komaki H."/>
            <person name="Tamura T."/>
        </authorList>
    </citation>
    <scope>NUCLEOTIDE SEQUENCE</scope>
    <source>
        <strain evidence="4">NBRC 13475</strain>
    </source>
</reference>
<dbReference type="Proteomes" id="UP001052739">
    <property type="component" value="Unassembled WGS sequence"/>
</dbReference>
<evidence type="ECO:0000256" key="1">
    <source>
        <dbReference type="SAM" id="MobiDB-lite"/>
    </source>
</evidence>
<sequence length="99" mass="9919">MERLRMRTYGKGGSGGPGSGGRPVTGGAPRHLSNAAAPWALRNRGAPGGGGRAGPGTRRGLCPGPRPPSTVKAIGGTRLACVIICTHLPRMRGVRGGVA</sequence>
<accession>A0ABQ3PGM7</accession>
<comment type="caution">
    <text evidence="4">The sequence shown here is derived from an EMBL/GenBank/DDBJ whole genome shotgun (WGS) entry which is preliminary data.</text>
</comment>
<organism evidence="4 5">
    <name type="scientific">Streptomyces hydrogenans</name>
    <dbReference type="NCBI Taxonomy" id="1873719"/>
    <lineage>
        <taxon>Bacteria</taxon>
        <taxon>Bacillati</taxon>
        <taxon>Actinomycetota</taxon>
        <taxon>Actinomycetes</taxon>
        <taxon>Kitasatosporales</taxon>
        <taxon>Streptomycetaceae</taxon>
        <taxon>Streptomyces</taxon>
    </lineage>
</organism>
<keyword evidence="5" id="KW-1185">Reference proteome</keyword>
<feature type="compositionally biased region" description="Gly residues" evidence="1">
    <location>
        <begin position="10"/>
        <end position="24"/>
    </location>
</feature>
<feature type="region of interest" description="Disordered" evidence="1">
    <location>
        <begin position="1"/>
        <end position="68"/>
    </location>
</feature>
<evidence type="ECO:0000313" key="3">
    <source>
        <dbReference type="EMBL" id="GHI23356.1"/>
    </source>
</evidence>
<evidence type="ECO:0000313" key="4">
    <source>
        <dbReference type="EMBL" id="GHI24169.1"/>
    </source>
</evidence>
<dbReference type="EMBL" id="BNDW01000035">
    <property type="protein sequence ID" value="GHI23347.1"/>
    <property type="molecule type" value="Genomic_DNA"/>
</dbReference>
<proteinExistence type="predicted"/>
<name>A0ABQ3PGM7_9ACTN</name>
<evidence type="ECO:0000313" key="2">
    <source>
        <dbReference type="EMBL" id="GHI23347.1"/>
    </source>
</evidence>
<dbReference type="EMBL" id="BNDW01000040">
    <property type="protein sequence ID" value="GHI24169.1"/>
    <property type="molecule type" value="Genomic_DNA"/>
</dbReference>
<protein>
    <submittedName>
        <fullName evidence="4">Uncharacterized protein</fullName>
    </submittedName>
</protein>
<gene>
    <name evidence="2" type="ORF">Shyd_47180</name>
    <name evidence="3" type="ORF">Shyd_47270</name>
    <name evidence="4" type="ORF">Shyd_55400</name>
</gene>
<evidence type="ECO:0000313" key="5">
    <source>
        <dbReference type="Proteomes" id="UP001052739"/>
    </source>
</evidence>